<evidence type="ECO:0000256" key="3">
    <source>
        <dbReference type="ARBA" id="ARBA00010312"/>
    </source>
</evidence>
<dbReference type="GO" id="GO:0043546">
    <property type="term" value="F:molybdopterin cofactor binding"/>
    <property type="evidence" value="ECO:0007669"/>
    <property type="project" value="InterPro"/>
</dbReference>
<keyword evidence="13" id="KW-1185">Reference proteome</keyword>
<dbReference type="AlphaFoldDB" id="A0A6M0IS82"/>
<dbReference type="GO" id="GO:0051539">
    <property type="term" value="F:4 iron, 4 sulfur cluster binding"/>
    <property type="evidence" value="ECO:0007669"/>
    <property type="project" value="UniProtKB-KW"/>
</dbReference>
<dbReference type="EMBL" id="JAAGNZ010000010">
    <property type="protein sequence ID" value="NEU70837.1"/>
    <property type="molecule type" value="Genomic_DNA"/>
</dbReference>
<keyword evidence="5" id="KW-0500">Molybdenum</keyword>
<organism evidence="12 13">
    <name type="scientific">Spirosoma agri</name>
    <dbReference type="NCBI Taxonomy" id="1987381"/>
    <lineage>
        <taxon>Bacteria</taxon>
        <taxon>Pseudomonadati</taxon>
        <taxon>Bacteroidota</taxon>
        <taxon>Cytophagia</taxon>
        <taxon>Cytophagales</taxon>
        <taxon>Cytophagaceae</taxon>
        <taxon>Spirosoma</taxon>
    </lineage>
</organism>
<evidence type="ECO:0000313" key="13">
    <source>
        <dbReference type="Proteomes" id="UP000477386"/>
    </source>
</evidence>
<dbReference type="CDD" id="cd02767">
    <property type="entry name" value="MopB_ydeP"/>
    <property type="match status" value="1"/>
</dbReference>
<feature type="domain" description="Molybdopterin oxidoreductase" evidence="10">
    <location>
        <begin position="122"/>
        <end position="498"/>
    </location>
</feature>
<dbReference type="GO" id="GO:0016020">
    <property type="term" value="C:membrane"/>
    <property type="evidence" value="ECO:0007669"/>
    <property type="project" value="TreeGrafter"/>
</dbReference>
<keyword evidence="8" id="KW-0408">Iron</keyword>
<dbReference type="InterPro" id="IPR009010">
    <property type="entry name" value="Asp_de-COase-like_dom_sf"/>
</dbReference>
<comment type="cofactor">
    <cofactor evidence="1">
        <name>Mo-bis(molybdopterin guanine dinucleotide)</name>
        <dbReference type="ChEBI" id="CHEBI:60539"/>
    </cofactor>
</comment>
<proteinExistence type="inferred from homology"/>
<dbReference type="Proteomes" id="UP000477386">
    <property type="component" value="Unassembled WGS sequence"/>
</dbReference>
<evidence type="ECO:0000259" key="10">
    <source>
        <dbReference type="Pfam" id="PF00384"/>
    </source>
</evidence>
<dbReference type="PIRSF" id="PIRSF000144">
    <property type="entry name" value="CbbBc"/>
    <property type="match status" value="1"/>
</dbReference>
<keyword evidence="6" id="KW-0479">Metal-binding</keyword>
<dbReference type="InterPro" id="IPR041953">
    <property type="entry name" value="YdeP_MopB"/>
</dbReference>
<dbReference type="InterPro" id="IPR006657">
    <property type="entry name" value="MoPterin_dinucl-bd_dom"/>
</dbReference>
<keyword evidence="9" id="KW-0411">Iron-sulfur</keyword>
<dbReference type="Pfam" id="PF01568">
    <property type="entry name" value="Molydop_binding"/>
    <property type="match status" value="1"/>
</dbReference>
<dbReference type="Gene3D" id="2.40.40.20">
    <property type="match status" value="1"/>
</dbReference>
<keyword evidence="7" id="KW-0560">Oxidoreductase</keyword>
<dbReference type="CDD" id="cd02787">
    <property type="entry name" value="MopB_CT_ydeP"/>
    <property type="match status" value="1"/>
</dbReference>
<dbReference type="SUPFAM" id="SSF53706">
    <property type="entry name" value="Formate dehydrogenase/DMSO reductase, domains 1-3"/>
    <property type="match status" value="1"/>
</dbReference>
<evidence type="ECO:0000256" key="9">
    <source>
        <dbReference type="ARBA" id="ARBA00023014"/>
    </source>
</evidence>
<evidence type="ECO:0000256" key="6">
    <source>
        <dbReference type="ARBA" id="ARBA00022723"/>
    </source>
</evidence>
<dbReference type="PANTHER" id="PTHR43105:SF4">
    <property type="entry name" value="PROTEIN YDEP"/>
    <property type="match status" value="1"/>
</dbReference>
<sequence length="765" mass="83923">MNKNTPPEEFTGDLDLNKPQTEAAGIAAITASFEHVLRGTNLVRGWKALVNLNQKDGFDCPSCAWPDPDGQRSPIAEYCESGAKAVADEVMTKHTASPVLFQRYSVAELTEKSDLWLGQQGRLTQPLVLRPGATHYVPIDWSEAFGLIADQLNALESPNQAIFYTSGRASNEAAFVYQLFVKMFGTNNMPDCSNMCHESTTVALTETLGLGKATVTYEDYETADVVMIMGQNPGTTAPRMLTPLEEMKRKGGKIIAVNPLHEAGLLAFKYPQSPRDMLLGGEKLADVFLQVRINSDLALLKAMCKLLLEEEKKTPGKVLDQSFIATHTSGYEAFVKSLDQFDLNELAAQCGLSVAQIQEAVDQFKYTPKLVIVWAMGLTQHKNGVATIQELINLLLLKGSIGIKGGGASPIRGHSNVQGDRTMGVWEKPKPELLEALERVFHFSPPQDNGYDAVASVKAMHEGKASVFFGLGGNFAMAVSDTNYTGEALRNCKLTVHVSTKLNRSHLIHGETALILPCLGRTDHDVQASGPQFISCESTTGVVAQSHGILDAVSPHLKSEVAIICQLAKATLNGKSTVDWDSLMGDYDKIRELIGKTIEGFADYNKKVRQPGGFYLPNGPRKREFAKTSDGKAHFTINAPTPHDLQTGELLLMTIRSHDQFNTTVYKNADRYRGVHNERRVVFMHADDIANLGLQARQAVDLHSRYDGVTRTAHRFLVVPYDIPRGCLAAYFPETNVLVPIDQMAEKSHTPISKSIVVRISPSQE</sequence>
<name>A0A6M0IS82_9BACT</name>
<dbReference type="Gene3D" id="3.40.228.10">
    <property type="entry name" value="Dimethylsulfoxide Reductase, domain 2"/>
    <property type="match status" value="1"/>
</dbReference>
<dbReference type="InterPro" id="IPR006656">
    <property type="entry name" value="Mopterin_OxRdtase"/>
</dbReference>
<comment type="cofactor">
    <cofactor evidence="2">
        <name>[4Fe-4S] cluster</name>
        <dbReference type="ChEBI" id="CHEBI:49883"/>
    </cofactor>
</comment>
<gene>
    <name evidence="12" type="ORF">GK091_28490</name>
</gene>
<dbReference type="InterPro" id="IPR050123">
    <property type="entry name" value="Prok_molybdopt-oxidoreductase"/>
</dbReference>
<evidence type="ECO:0000256" key="4">
    <source>
        <dbReference type="ARBA" id="ARBA00022485"/>
    </source>
</evidence>
<evidence type="ECO:0000256" key="8">
    <source>
        <dbReference type="ARBA" id="ARBA00023004"/>
    </source>
</evidence>
<dbReference type="Pfam" id="PF00384">
    <property type="entry name" value="Molybdopterin"/>
    <property type="match status" value="1"/>
</dbReference>
<evidence type="ECO:0000313" key="12">
    <source>
        <dbReference type="EMBL" id="NEU70837.1"/>
    </source>
</evidence>
<dbReference type="GO" id="GO:0008863">
    <property type="term" value="F:formate dehydrogenase (NAD+) activity"/>
    <property type="evidence" value="ECO:0007669"/>
    <property type="project" value="InterPro"/>
</dbReference>
<dbReference type="PANTHER" id="PTHR43105">
    <property type="entry name" value="RESPIRATORY NITRATE REDUCTASE"/>
    <property type="match status" value="1"/>
</dbReference>
<dbReference type="RefSeq" id="WP_164044150.1">
    <property type="nucleotide sequence ID" value="NZ_JAAGNZ010000010.1"/>
</dbReference>
<comment type="caution">
    <text evidence="12">The sequence shown here is derived from an EMBL/GenBank/DDBJ whole genome shotgun (WGS) entry which is preliminary data.</text>
</comment>
<evidence type="ECO:0000256" key="1">
    <source>
        <dbReference type="ARBA" id="ARBA00001942"/>
    </source>
</evidence>
<dbReference type="NCBIfam" id="TIGR01701">
    <property type="entry name" value="Fdhalpha-like"/>
    <property type="match status" value="1"/>
</dbReference>
<keyword evidence="4" id="KW-0004">4Fe-4S</keyword>
<evidence type="ECO:0000256" key="7">
    <source>
        <dbReference type="ARBA" id="ARBA00023002"/>
    </source>
</evidence>
<evidence type="ECO:0000256" key="5">
    <source>
        <dbReference type="ARBA" id="ARBA00022505"/>
    </source>
</evidence>
<dbReference type="GO" id="GO:0045333">
    <property type="term" value="P:cellular respiration"/>
    <property type="evidence" value="ECO:0007669"/>
    <property type="project" value="UniProtKB-ARBA"/>
</dbReference>
<evidence type="ECO:0000259" key="11">
    <source>
        <dbReference type="Pfam" id="PF01568"/>
    </source>
</evidence>
<protein>
    <submittedName>
        <fullName evidence="12">FdhF/YdeP family oxidoreductase</fullName>
    </submittedName>
</protein>
<dbReference type="InterPro" id="IPR010046">
    <property type="entry name" value="Mopterin_OxRdtse_a_bac"/>
</dbReference>
<feature type="domain" description="Molybdopterin dinucleotide-binding" evidence="11">
    <location>
        <begin position="650"/>
        <end position="754"/>
    </location>
</feature>
<evidence type="ECO:0000256" key="2">
    <source>
        <dbReference type="ARBA" id="ARBA00001966"/>
    </source>
</evidence>
<reference evidence="12 13" key="1">
    <citation type="submission" date="2020-02" db="EMBL/GenBank/DDBJ databases">
        <title>Draft genome sequence of two Spirosoma agri KCTC 52727 and Spirosoma terrae KCTC 52035.</title>
        <authorList>
            <person name="Rojas J."/>
            <person name="Ambika Manirajan B."/>
            <person name="Ratering S."/>
            <person name="Suarez C."/>
            <person name="Schnell S."/>
        </authorList>
    </citation>
    <scope>NUCLEOTIDE SEQUENCE [LARGE SCALE GENOMIC DNA]</scope>
    <source>
        <strain evidence="12 13">KCTC 52727</strain>
    </source>
</reference>
<comment type="similarity">
    <text evidence="3">Belongs to the prokaryotic molybdopterin-containing oxidoreductase family.</text>
</comment>
<accession>A0A6M0IS82</accession>
<dbReference type="Gene3D" id="3.40.50.740">
    <property type="match status" value="1"/>
</dbReference>
<dbReference type="SUPFAM" id="SSF50692">
    <property type="entry name" value="ADC-like"/>
    <property type="match status" value="1"/>
</dbReference>
<dbReference type="InterPro" id="IPR037951">
    <property type="entry name" value="MopB_CT_YdeP"/>
</dbReference>
<dbReference type="GO" id="GO:0030151">
    <property type="term" value="F:molybdenum ion binding"/>
    <property type="evidence" value="ECO:0007669"/>
    <property type="project" value="InterPro"/>
</dbReference>